<feature type="compositionally biased region" description="Basic and acidic residues" evidence="1">
    <location>
        <begin position="12"/>
        <end position="37"/>
    </location>
</feature>
<name>A0ABY0GXR8_9PEZI</name>
<evidence type="ECO:0008006" key="4">
    <source>
        <dbReference type="Google" id="ProtNLM"/>
    </source>
</evidence>
<protein>
    <recommendedName>
        <fullName evidence="4">Hypervirulence associated protein TUDOR domain-containing protein</fullName>
    </recommendedName>
</protein>
<organism evidence="2 3">
    <name type="scientific">Monosporascus cannonballus</name>
    <dbReference type="NCBI Taxonomy" id="155416"/>
    <lineage>
        <taxon>Eukaryota</taxon>
        <taxon>Fungi</taxon>
        <taxon>Dikarya</taxon>
        <taxon>Ascomycota</taxon>
        <taxon>Pezizomycotina</taxon>
        <taxon>Sordariomycetes</taxon>
        <taxon>Xylariomycetidae</taxon>
        <taxon>Xylariales</taxon>
        <taxon>Xylariales incertae sedis</taxon>
        <taxon>Monosporascus</taxon>
    </lineage>
</organism>
<keyword evidence="3" id="KW-1185">Reference proteome</keyword>
<feature type="region of interest" description="Disordered" evidence="1">
    <location>
        <begin position="1"/>
        <end position="119"/>
    </location>
</feature>
<dbReference type="EMBL" id="QJNS01000308">
    <property type="protein sequence ID" value="RYO79928.1"/>
    <property type="molecule type" value="Genomic_DNA"/>
</dbReference>
<proteinExistence type="predicted"/>
<dbReference type="Proteomes" id="UP000294003">
    <property type="component" value="Unassembled WGS sequence"/>
</dbReference>
<evidence type="ECO:0000313" key="2">
    <source>
        <dbReference type="EMBL" id="RYO79928.1"/>
    </source>
</evidence>
<dbReference type="PANTHER" id="PTHR39475">
    <property type="entry name" value="CONIDIATION-SPECIFIC PROTEIN 6"/>
    <property type="match status" value="1"/>
</dbReference>
<feature type="compositionally biased region" description="Basic and acidic residues" evidence="1">
    <location>
        <begin position="48"/>
        <end position="81"/>
    </location>
</feature>
<gene>
    <name evidence="2" type="ORF">DL762_007901</name>
</gene>
<sequence>MRSMTVSSRSNVGDRKAYKAGDQRNYKDSEVPTRPDYEQGQENSHQPNDSKDERTIANRLANEERKSDRDEARSEEAKAAQRDPTLPAKLHGNEPSRGAKMDAEIQADEEATLKKKGKA</sequence>
<feature type="compositionally biased region" description="Basic and acidic residues" evidence="1">
    <location>
        <begin position="91"/>
        <end position="103"/>
    </location>
</feature>
<evidence type="ECO:0000256" key="1">
    <source>
        <dbReference type="SAM" id="MobiDB-lite"/>
    </source>
</evidence>
<dbReference type="PANTHER" id="PTHR39475:SF1">
    <property type="entry name" value="CONIDIATION-SPECIFIC PROTEIN 6"/>
    <property type="match status" value="1"/>
</dbReference>
<reference evidence="2 3" key="1">
    <citation type="submission" date="2018-06" db="EMBL/GenBank/DDBJ databases">
        <title>Complete Genomes of Monosporascus.</title>
        <authorList>
            <person name="Robinson A.J."/>
            <person name="Natvig D.O."/>
        </authorList>
    </citation>
    <scope>NUCLEOTIDE SEQUENCE [LARGE SCALE GENOMIC DNA]</scope>
    <source>
        <strain evidence="2 3">CBS 609.92</strain>
    </source>
</reference>
<comment type="caution">
    <text evidence="2">The sequence shown here is derived from an EMBL/GenBank/DDBJ whole genome shotgun (WGS) entry which is preliminary data.</text>
</comment>
<evidence type="ECO:0000313" key="3">
    <source>
        <dbReference type="Proteomes" id="UP000294003"/>
    </source>
</evidence>
<accession>A0ABY0GXR8</accession>
<feature type="compositionally biased region" description="Polar residues" evidence="1">
    <location>
        <begin position="1"/>
        <end position="11"/>
    </location>
</feature>